<dbReference type="PROSITE" id="PS00336">
    <property type="entry name" value="BETA_LACTAMASE_C"/>
    <property type="match status" value="1"/>
</dbReference>
<evidence type="ECO:0000256" key="2">
    <source>
        <dbReference type="ARBA" id="ARBA00007840"/>
    </source>
</evidence>
<dbReference type="PANTHER" id="PTHR46825">
    <property type="entry name" value="D-ALANYL-D-ALANINE-CARBOXYPEPTIDASE/ENDOPEPTIDASE AMPH"/>
    <property type="match status" value="1"/>
</dbReference>
<keyword evidence="3 5" id="KW-0378">Hydrolase</keyword>
<reference evidence="8 9" key="1">
    <citation type="submission" date="2024-02" db="EMBL/GenBank/DDBJ databases">
        <title>A novel Gemmatimonadota bacterium.</title>
        <authorList>
            <person name="Du Z.-J."/>
            <person name="Ye Y.-Q."/>
        </authorList>
    </citation>
    <scope>NUCLEOTIDE SEQUENCE [LARGE SCALE GENOMIC DNA]</scope>
    <source>
        <strain evidence="8 9">DH-20</strain>
    </source>
</reference>
<dbReference type="EC" id="3.5.2.6" evidence="5"/>
<proteinExistence type="inferred from homology"/>
<keyword evidence="4 5" id="KW-0046">Antibiotic resistance</keyword>
<evidence type="ECO:0000256" key="5">
    <source>
        <dbReference type="RuleBase" id="RU361140"/>
    </source>
</evidence>
<evidence type="ECO:0000259" key="6">
    <source>
        <dbReference type="Pfam" id="PF00144"/>
    </source>
</evidence>
<dbReference type="InterPro" id="IPR001586">
    <property type="entry name" value="Beta-lactam_class-C_AS"/>
</dbReference>
<keyword evidence="9" id="KW-1185">Reference proteome</keyword>
<dbReference type="InterPro" id="IPR012338">
    <property type="entry name" value="Beta-lactam/transpept-like"/>
</dbReference>
<gene>
    <name evidence="8" type="ORF">WI372_07600</name>
</gene>
<comment type="catalytic activity">
    <reaction evidence="1 5">
        <text>a beta-lactam + H2O = a substituted beta-amino acid</text>
        <dbReference type="Rhea" id="RHEA:20401"/>
        <dbReference type="ChEBI" id="CHEBI:15377"/>
        <dbReference type="ChEBI" id="CHEBI:35627"/>
        <dbReference type="ChEBI" id="CHEBI:140347"/>
        <dbReference type="EC" id="3.5.2.6"/>
    </reaction>
</comment>
<evidence type="ECO:0000256" key="4">
    <source>
        <dbReference type="ARBA" id="ARBA00023251"/>
    </source>
</evidence>
<dbReference type="PANTHER" id="PTHR46825:SF9">
    <property type="entry name" value="BETA-LACTAMASE-RELATED DOMAIN-CONTAINING PROTEIN"/>
    <property type="match status" value="1"/>
</dbReference>
<evidence type="ECO:0000256" key="1">
    <source>
        <dbReference type="ARBA" id="ARBA00001526"/>
    </source>
</evidence>
<dbReference type="Gene3D" id="3.40.710.10">
    <property type="entry name" value="DD-peptidase/beta-lactamase superfamily"/>
    <property type="match status" value="1"/>
</dbReference>
<organism evidence="8 9">
    <name type="scientific">Gaopeijia maritima</name>
    <dbReference type="NCBI Taxonomy" id="3119007"/>
    <lineage>
        <taxon>Bacteria</taxon>
        <taxon>Pseudomonadati</taxon>
        <taxon>Gemmatimonadota</taxon>
        <taxon>Longimicrobiia</taxon>
        <taxon>Gaopeijiales</taxon>
        <taxon>Gaopeijiaceae</taxon>
        <taxon>Gaopeijia</taxon>
    </lineage>
</organism>
<accession>A0ABU9E7Z6</accession>
<dbReference type="Proteomes" id="UP001484239">
    <property type="component" value="Unassembled WGS sequence"/>
</dbReference>
<dbReference type="GO" id="GO:0016787">
    <property type="term" value="F:hydrolase activity"/>
    <property type="evidence" value="ECO:0007669"/>
    <property type="project" value="UniProtKB-KW"/>
</dbReference>
<evidence type="ECO:0000256" key="3">
    <source>
        <dbReference type="ARBA" id="ARBA00022801"/>
    </source>
</evidence>
<evidence type="ECO:0000313" key="9">
    <source>
        <dbReference type="Proteomes" id="UP001484239"/>
    </source>
</evidence>
<comment type="similarity">
    <text evidence="2 5">Belongs to the class-C beta-lactamase family.</text>
</comment>
<dbReference type="Pfam" id="PF11954">
    <property type="entry name" value="DUF3471"/>
    <property type="match status" value="1"/>
</dbReference>
<dbReference type="InterPro" id="IPR021860">
    <property type="entry name" value="Peptidase_S12_Pab87-rel_C"/>
</dbReference>
<evidence type="ECO:0000313" key="8">
    <source>
        <dbReference type="EMBL" id="MEK9500837.1"/>
    </source>
</evidence>
<evidence type="ECO:0000259" key="7">
    <source>
        <dbReference type="Pfam" id="PF11954"/>
    </source>
</evidence>
<protein>
    <recommendedName>
        <fullName evidence="5">Beta-lactamase</fullName>
        <ecNumber evidence="5">3.5.2.6</ecNumber>
    </recommendedName>
</protein>
<dbReference type="EMBL" id="JBBHLI010000003">
    <property type="protein sequence ID" value="MEK9500837.1"/>
    <property type="molecule type" value="Genomic_DNA"/>
</dbReference>
<dbReference type="RefSeq" id="WP_405286676.1">
    <property type="nucleotide sequence ID" value="NZ_JBBHLI010000003.1"/>
</dbReference>
<comment type="caution">
    <text evidence="8">The sequence shown here is derived from an EMBL/GenBank/DDBJ whole genome shotgun (WGS) entry which is preliminary data.</text>
</comment>
<dbReference type="SUPFAM" id="SSF56601">
    <property type="entry name" value="beta-lactamase/transpeptidase-like"/>
    <property type="match status" value="1"/>
</dbReference>
<feature type="domain" description="Peptidase S12 Pab87-related C-terminal" evidence="7">
    <location>
        <begin position="353"/>
        <end position="430"/>
    </location>
</feature>
<name>A0ABU9E7Z6_9BACT</name>
<dbReference type="InterPro" id="IPR050491">
    <property type="entry name" value="AmpC-like"/>
</dbReference>
<dbReference type="Pfam" id="PF00144">
    <property type="entry name" value="Beta-lactamase"/>
    <property type="match status" value="1"/>
</dbReference>
<dbReference type="InterPro" id="IPR001466">
    <property type="entry name" value="Beta-lactam-related"/>
</dbReference>
<sequence>MTPGGAAAQGARLTDDEVRSKIEARLAPQGTPGAVVGIREADGTRRFFAWGTAGQGRDPLSGGSVFEIGSISKAFNGLLMAEMVAAGDVSLDDAITRWLPEGVEPVPHGRSITLEDLATHRSGLQRLPGNLQIADASDPYAAYTEADLWDFLDGHSPAREPGAAYEYSNLGGGLAGHLLARAGGAEWEALLRERVLSPLGMDQTGTDLGWPESRRVAAHDLAGREVPWWHFPTLTATGGLRSTADDLFRLLDALAAPPQGTLGEAVRESTRPRADAGDGMRIGLLWHVVEIGDRTVVWHDGGTGGSRTILGFDPDSGEGVFVLTNSAHGADDLALHLLEPTVPLQLPEPRGDAVSVDAEVLAKYVGTYRFGPQFAIEVTVDGGSVVVQATGQPAFPTIAESETRFRLQGVEAAVSFEVDDSGRAVALILHQGGRSQRAPRAGG</sequence>
<feature type="domain" description="Beta-lactamase-related" evidence="6">
    <location>
        <begin position="19"/>
        <end position="332"/>
    </location>
</feature>